<name>A0AAV5ETP5_ELECO</name>
<comment type="caution">
    <text evidence="1">The sequence shown here is derived from an EMBL/GenBank/DDBJ whole genome shotgun (WGS) entry which is preliminary data.</text>
</comment>
<evidence type="ECO:0008006" key="3">
    <source>
        <dbReference type="Google" id="ProtNLM"/>
    </source>
</evidence>
<evidence type="ECO:0000313" key="1">
    <source>
        <dbReference type="EMBL" id="GJN25823.1"/>
    </source>
</evidence>
<dbReference type="Proteomes" id="UP001054889">
    <property type="component" value="Unassembled WGS sequence"/>
</dbReference>
<organism evidence="1 2">
    <name type="scientific">Eleusine coracana subsp. coracana</name>
    <dbReference type="NCBI Taxonomy" id="191504"/>
    <lineage>
        <taxon>Eukaryota</taxon>
        <taxon>Viridiplantae</taxon>
        <taxon>Streptophyta</taxon>
        <taxon>Embryophyta</taxon>
        <taxon>Tracheophyta</taxon>
        <taxon>Spermatophyta</taxon>
        <taxon>Magnoliopsida</taxon>
        <taxon>Liliopsida</taxon>
        <taxon>Poales</taxon>
        <taxon>Poaceae</taxon>
        <taxon>PACMAD clade</taxon>
        <taxon>Chloridoideae</taxon>
        <taxon>Cynodonteae</taxon>
        <taxon>Eleusininae</taxon>
        <taxon>Eleusine</taxon>
    </lineage>
</organism>
<evidence type="ECO:0000313" key="2">
    <source>
        <dbReference type="Proteomes" id="UP001054889"/>
    </source>
</evidence>
<accession>A0AAV5ETP5</accession>
<gene>
    <name evidence="1" type="primary">gb13703</name>
    <name evidence="1" type="ORF">PR202_gb13703</name>
</gene>
<reference evidence="1" key="1">
    <citation type="journal article" date="2018" name="DNA Res.">
        <title>Multiple hybrid de novo genome assembly of finger millet, an orphan allotetraploid crop.</title>
        <authorList>
            <person name="Hatakeyama M."/>
            <person name="Aluri S."/>
            <person name="Balachadran M.T."/>
            <person name="Sivarajan S.R."/>
            <person name="Patrignani A."/>
            <person name="Gruter S."/>
            <person name="Poveda L."/>
            <person name="Shimizu-Inatsugi R."/>
            <person name="Baeten J."/>
            <person name="Francoijs K.J."/>
            <person name="Nataraja K.N."/>
            <person name="Reddy Y.A.N."/>
            <person name="Phadnis S."/>
            <person name="Ravikumar R.L."/>
            <person name="Schlapbach R."/>
            <person name="Sreeman S.M."/>
            <person name="Shimizu K.K."/>
        </authorList>
    </citation>
    <scope>NUCLEOTIDE SEQUENCE</scope>
</reference>
<keyword evidence="2" id="KW-1185">Reference proteome</keyword>
<proteinExistence type="predicted"/>
<sequence>MKKLRVVENLPFLSENLLILDCESLERVSNLPQVSVLRFRRCPNLRYVEKLDNLQQLFYSEDIKEISSLWGA</sequence>
<protein>
    <recommendedName>
        <fullName evidence="3">Disease resistance protein</fullName>
    </recommendedName>
</protein>
<reference evidence="1" key="2">
    <citation type="submission" date="2021-12" db="EMBL/GenBank/DDBJ databases">
        <title>Resequencing data analysis of finger millet.</title>
        <authorList>
            <person name="Hatakeyama M."/>
            <person name="Aluri S."/>
            <person name="Balachadran M.T."/>
            <person name="Sivarajan S.R."/>
            <person name="Poveda L."/>
            <person name="Shimizu-Inatsugi R."/>
            <person name="Schlapbach R."/>
            <person name="Sreeman S.M."/>
            <person name="Shimizu K.K."/>
        </authorList>
    </citation>
    <scope>NUCLEOTIDE SEQUENCE</scope>
</reference>
<dbReference type="AlphaFoldDB" id="A0AAV5ETP5"/>
<dbReference type="EMBL" id="BQKI01000078">
    <property type="protein sequence ID" value="GJN25823.1"/>
    <property type="molecule type" value="Genomic_DNA"/>
</dbReference>